<comment type="caution">
    <text evidence="1">The sequence shown here is derived from an EMBL/GenBank/DDBJ whole genome shotgun (WGS) entry which is preliminary data.</text>
</comment>
<organism evidence="1 2">
    <name type="scientific">Rhodococcus daqingensis</name>
    <dbReference type="NCBI Taxonomy" id="2479363"/>
    <lineage>
        <taxon>Bacteria</taxon>
        <taxon>Bacillati</taxon>
        <taxon>Actinomycetota</taxon>
        <taxon>Actinomycetes</taxon>
        <taxon>Mycobacteriales</taxon>
        <taxon>Nocardiaceae</taxon>
        <taxon>Rhodococcus</taxon>
    </lineage>
</organism>
<proteinExistence type="predicted"/>
<dbReference type="PANTHER" id="PTHR34853:SF1">
    <property type="entry name" value="LIPASE 5"/>
    <property type="match status" value="1"/>
</dbReference>
<dbReference type="EMBL" id="JBHTCS010000028">
    <property type="protein sequence ID" value="MFC7450837.1"/>
    <property type="molecule type" value="Genomic_DNA"/>
</dbReference>
<name>A0ABW2S3V6_9NOCA</name>
<reference evidence="2" key="1">
    <citation type="journal article" date="2019" name="Int. J. Syst. Evol. Microbiol.">
        <title>The Global Catalogue of Microorganisms (GCM) 10K type strain sequencing project: providing services to taxonomists for standard genome sequencing and annotation.</title>
        <authorList>
            <consortium name="The Broad Institute Genomics Platform"/>
            <consortium name="The Broad Institute Genome Sequencing Center for Infectious Disease"/>
            <person name="Wu L."/>
            <person name="Ma J."/>
        </authorList>
    </citation>
    <scope>NUCLEOTIDE SEQUENCE [LARGE SCALE GENOMIC DNA]</scope>
    <source>
        <strain evidence="2">ICMP 19430</strain>
    </source>
</reference>
<accession>A0ABW2S3V6</accession>
<dbReference type="Pfam" id="PF03583">
    <property type="entry name" value="LIP"/>
    <property type="match status" value="1"/>
</dbReference>
<dbReference type="PANTHER" id="PTHR34853">
    <property type="match status" value="1"/>
</dbReference>
<evidence type="ECO:0000313" key="2">
    <source>
        <dbReference type="Proteomes" id="UP001596484"/>
    </source>
</evidence>
<gene>
    <name evidence="1" type="ORF">ACFQS9_23340</name>
</gene>
<dbReference type="InterPro" id="IPR005152">
    <property type="entry name" value="Lipase_secreted"/>
</dbReference>
<dbReference type="InterPro" id="IPR029058">
    <property type="entry name" value="AB_hydrolase_fold"/>
</dbReference>
<dbReference type="RefSeq" id="WP_378408931.1">
    <property type="nucleotide sequence ID" value="NZ_JBHTCS010000028.1"/>
</dbReference>
<protein>
    <submittedName>
        <fullName evidence="1">Lipase family protein</fullName>
    </submittedName>
</protein>
<sequence>MARLRLLIPVLIVCVLTAVPVGFGASAAPPLAPGSVIATQELPRELWIPGTGRAHRVTYATTDHRGAPATSTGAVYLPPGPAPLGGWPVVSYAHGTVGVADYCAPSTVGLQRIESDYLASWLARGYAVVATDYLGLGTPGVLPYLDGKAAAHSVIDMVRAARTTDTGIAPRWMVIGLSQGGHAALLTARLATAYAPDLDYRGAVALGPPSSLDQLFPFGGPGFPNLGLRGLTVFSLYTIVGLRSVRPDLDLDGYLSPRGAELAGLAERLCTIELAPHVRGVQVGELFARSLGTGEVRSALTEYLGVPTSGYDRPVFIGHGVVDTVVPIVLTLTLVGDLQRSGTDVRFVAYPGVGHPDTLAASLADSLAFAEPLTR</sequence>
<dbReference type="SUPFAM" id="SSF53474">
    <property type="entry name" value="alpha/beta-Hydrolases"/>
    <property type="match status" value="1"/>
</dbReference>
<dbReference type="Gene3D" id="3.40.50.1820">
    <property type="entry name" value="alpha/beta hydrolase"/>
    <property type="match status" value="2"/>
</dbReference>
<evidence type="ECO:0000313" key="1">
    <source>
        <dbReference type="EMBL" id="MFC7450837.1"/>
    </source>
</evidence>
<keyword evidence="2" id="KW-1185">Reference proteome</keyword>
<dbReference type="PIRSF" id="PIRSF029171">
    <property type="entry name" value="Esterase_LipA"/>
    <property type="match status" value="1"/>
</dbReference>
<dbReference type="Proteomes" id="UP001596484">
    <property type="component" value="Unassembled WGS sequence"/>
</dbReference>